<accession>A0A2P5BG33</accession>
<sequence>MNFFLSPSNVIDSVDQVLTSYQVVDVEFRLTGAILAKDKRWVPLRIGGLKLNSNAFFVEVDGRTNYDTVIYDSLGAIVAFSYDGV</sequence>
<evidence type="ECO:0000313" key="2">
    <source>
        <dbReference type="Proteomes" id="UP000237105"/>
    </source>
</evidence>
<organism evidence="1 2">
    <name type="scientific">Parasponia andersonii</name>
    <name type="common">Sponia andersonii</name>
    <dbReference type="NCBI Taxonomy" id="3476"/>
    <lineage>
        <taxon>Eukaryota</taxon>
        <taxon>Viridiplantae</taxon>
        <taxon>Streptophyta</taxon>
        <taxon>Embryophyta</taxon>
        <taxon>Tracheophyta</taxon>
        <taxon>Spermatophyta</taxon>
        <taxon>Magnoliopsida</taxon>
        <taxon>eudicotyledons</taxon>
        <taxon>Gunneridae</taxon>
        <taxon>Pentapetalae</taxon>
        <taxon>rosids</taxon>
        <taxon>fabids</taxon>
        <taxon>Rosales</taxon>
        <taxon>Cannabaceae</taxon>
        <taxon>Parasponia</taxon>
    </lineage>
</organism>
<evidence type="ECO:0000313" key="1">
    <source>
        <dbReference type="EMBL" id="PON47719.1"/>
    </source>
</evidence>
<gene>
    <name evidence="1" type="ORF">PanWU01x14_242410</name>
</gene>
<comment type="caution">
    <text evidence="1">The sequence shown here is derived from an EMBL/GenBank/DDBJ whole genome shotgun (WGS) entry which is preliminary data.</text>
</comment>
<dbReference type="EMBL" id="JXTB01000290">
    <property type="protein sequence ID" value="PON47719.1"/>
    <property type="molecule type" value="Genomic_DNA"/>
</dbReference>
<reference evidence="2" key="1">
    <citation type="submission" date="2016-06" db="EMBL/GenBank/DDBJ databases">
        <title>Parallel loss of symbiosis genes in relatives of nitrogen-fixing non-legume Parasponia.</title>
        <authorList>
            <person name="Van Velzen R."/>
            <person name="Holmer R."/>
            <person name="Bu F."/>
            <person name="Rutten L."/>
            <person name="Van Zeijl A."/>
            <person name="Liu W."/>
            <person name="Santuari L."/>
            <person name="Cao Q."/>
            <person name="Sharma T."/>
            <person name="Shen D."/>
            <person name="Roswanjaya Y."/>
            <person name="Wardhani T."/>
            <person name="Kalhor M.S."/>
            <person name="Jansen J."/>
            <person name="Van den Hoogen J."/>
            <person name="Gungor B."/>
            <person name="Hartog M."/>
            <person name="Hontelez J."/>
            <person name="Verver J."/>
            <person name="Yang W.-C."/>
            <person name="Schijlen E."/>
            <person name="Repin R."/>
            <person name="Schilthuizen M."/>
            <person name="Schranz E."/>
            <person name="Heidstra R."/>
            <person name="Miyata K."/>
            <person name="Fedorova E."/>
            <person name="Kohlen W."/>
            <person name="Bisseling T."/>
            <person name="Smit S."/>
            <person name="Geurts R."/>
        </authorList>
    </citation>
    <scope>NUCLEOTIDE SEQUENCE [LARGE SCALE GENOMIC DNA]</scope>
    <source>
        <strain evidence="2">cv. WU1-14</strain>
    </source>
</reference>
<dbReference type="Proteomes" id="UP000237105">
    <property type="component" value="Unassembled WGS sequence"/>
</dbReference>
<keyword evidence="2" id="KW-1185">Reference proteome</keyword>
<dbReference type="AlphaFoldDB" id="A0A2P5BG33"/>
<protein>
    <submittedName>
        <fullName evidence="1">Uncharacterized protein</fullName>
    </submittedName>
</protein>
<dbReference type="OrthoDB" id="10304140at2759"/>
<name>A0A2P5BG33_PARAD</name>
<proteinExistence type="predicted"/>